<dbReference type="EMBL" id="KL198004">
    <property type="protein sequence ID" value="KDQ32885.1"/>
    <property type="molecule type" value="Genomic_DNA"/>
</dbReference>
<feature type="chain" id="PRO_5001642757" description="DUF5648 domain-containing protein" evidence="1">
    <location>
        <begin position="20"/>
        <end position="180"/>
    </location>
</feature>
<name>A0A067P0Z5_PLEO1</name>
<dbReference type="OrthoDB" id="9971254at2759"/>
<dbReference type="AlphaFoldDB" id="A0A067P0Z5"/>
<evidence type="ECO:0000313" key="3">
    <source>
        <dbReference type="EMBL" id="KDQ32885.1"/>
    </source>
</evidence>
<dbReference type="Pfam" id="PF18885">
    <property type="entry name" value="DUF5648"/>
    <property type="match status" value="1"/>
</dbReference>
<dbReference type="VEuPathDB" id="FungiDB:PLEOSDRAFT_48648"/>
<gene>
    <name evidence="3" type="ORF">PLEOSDRAFT_48648</name>
</gene>
<dbReference type="Proteomes" id="UP000027073">
    <property type="component" value="Unassembled WGS sequence"/>
</dbReference>
<evidence type="ECO:0000256" key="1">
    <source>
        <dbReference type="SAM" id="SignalP"/>
    </source>
</evidence>
<reference evidence="4" key="1">
    <citation type="journal article" date="2014" name="Proc. Natl. Acad. Sci. U.S.A.">
        <title>Extensive sampling of basidiomycete genomes demonstrates inadequacy of the white-rot/brown-rot paradigm for wood decay fungi.</title>
        <authorList>
            <person name="Riley R."/>
            <person name="Salamov A.A."/>
            <person name="Brown D.W."/>
            <person name="Nagy L.G."/>
            <person name="Floudas D."/>
            <person name="Held B.W."/>
            <person name="Levasseur A."/>
            <person name="Lombard V."/>
            <person name="Morin E."/>
            <person name="Otillar R."/>
            <person name="Lindquist E.A."/>
            <person name="Sun H."/>
            <person name="LaButti K.M."/>
            <person name="Schmutz J."/>
            <person name="Jabbour D."/>
            <person name="Luo H."/>
            <person name="Baker S.E."/>
            <person name="Pisabarro A.G."/>
            <person name="Walton J.D."/>
            <person name="Blanchette R.A."/>
            <person name="Henrissat B."/>
            <person name="Martin F."/>
            <person name="Cullen D."/>
            <person name="Hibbett D.S."/>
            <person name="Grigoriev I.V."/>
        </authorList>
    </citation>
    <scope>NUCLEOTIDE SEQUENCE [LARGE SCALE GENOMIC DNA]</scope>
    <source>
        <strain evidence="4">PC15</strain>
    </source>
</reference>
<proteinExistence type="predicted"/>
<dbReference type="HOGENOM" id="CLU_093541_1_0_1"/>
<protein>
    <recommendedName>
        <fullName evidence="2">DUF5648 domain-containing protein</fullName>
    </recommendedName>
</protein>
<accession>A0A067P0Z5</accession>
<dbReference type="InParanoid" id="A0A067P0Z5"/>
<keyword evidence="1" id="KW-0732">Signal</keyword>
<feature type="signal peptide" evidence="1">
    <location>
        <begin position="1"/>
        <end position="19"/>
    </location>
</feature>
<organism evidence="3 4">
    <name type="scientific">Pleurotus ostreatus (strain PC15)</name>
    <name type="common">Oyster mushroom</name>
    <dbReference type="NCBI Taxonomy" id="1137138"/>
    <lineage>
        <taxon>Eukaryota</taxon>
        <taxon>Fungi</taxon>
        <taxon>Dikarya</taxon>
        <taxon>Basidiomycota</taxon>
        <taxon>Agaricomycotina</taxon>
        <taxon>Agaricomycetes</taxon>
        <taxon>Agaricomycetidae</taxon>
        <taxon>Agaricales</taxon>
        <taxon>Pleurotineae</taxon>
        <taxon>Pleurotaceae</taxon>
        <taxon>Pleurotus</taxon>
    </lineage>
</organism>
<sequence>MKFSLAVVASLFFAAQAVALPAELKDAEAANVAHGCPNGKRATPLYRAFNPSVTDHFYTTNAVEVRNARGYQQEGQAGRVFSRQESSTIPFYRLYNPSNADHFYTTNRWEADNAANTLGYNREGVAGYVFGAPICGSVPLYRLYQVGSVNHFYTTNQWEADNAANTLGYTREGVAGYILQ</sequence>
<evidence type="ECO:0000259" key="2">
    <source>
        <dbReference type="Pfam" id="PF18885"/>
    </source>
</evidence>
<evidence type="ECO:0000313" key="4">
    <source>
        <dbReference type="Proteomes" id="UP000027073"/>
    </source>
</evidence>
<feature type="domain" description="DUF5648" evidence="2">
    <location>
        <begin position="44"/>
        <end position="179"/>
    </location>
</feature>
<dbReference type="InterPro" id="IPR043708">
    <property type="entry name" value="DUF5648"/>
</dbReference>